<dbReference type="InterPro" id="IPR004839">
    <property type="entry name" value="Aminotransferase_I/II_large"/>
</dbReference>
<keyword evidence="3" id="KW-1185">Reference proteome</keyword>
<reference evidence="2" key="1">
    <citation type="submission" date="2023-03" db="EMBL/GenBank/DDBJ databases">
        <title>Complete genome of Cladonia borealis.</title>
        <authorList>
            <person name="Park H."/>
        </authorList>
    </citation>
    <scope>NUCLEOTIDE SEQUENCE</scope>
    <source>
        <strain evidence="2">ANT050790</strain>
    </source>
</reference>
<dbReference type="GO" id="GO:0047536">
    <property type="term" value="F:2-aminoadipate transaminase activity"/>
    <property type="evidence" value="ECO:0007669"/>
    <property type="project" value="TreeGrafter"/>
</dbReference>
<dbReference type="SUPFAM" id="SSF53383">
    <property type="entry name" value="PLP-dependent transferases"/>
    <property type="match status" value="1"/>
</dbReference>
<dbReference type="FunFam" id="3.40.640.10:FF:000080">
    <property type="entry name" value="Aminotransferase, putative"/>
    <property type="match status" value="1"/>
</dbReference>
<dbReference type="AlphaFoldDB" id="A0AA39QZ04"/>
<dbReference type="InterPro" id="IPR015424">
    <property type="entry name" value="PyrdxlP-dep_Trfase"/>
</dbReference>
<protein>
    <recommendedName>
        <fullName evidence="1">Aminotransferase class I/classII large domain-containing protein</fullName>
    </recommendedName>
</protein>
<feature type="domain" description="Aminotransferase class I/classII large" evidence="1">
    <location>
        <begin position="45"/>
        <end position="429"/>
    </location>
</feature>
<name>A0AA39QZ04_9LECA</name>
<dbReference type="InterPro" id="IPR015421">
    <property type="entry name" value="PyrdxlP-dep_Trfase_major"/>
</dbReference>
<organism evidence="2 3">
    <name type="scientific">Cladonia borealis</name>
    <dbReference type="NCBI Taxonomy" id="184061"/>
    <lineage>
        <taxon>Eukaryota</taxon>
        <taxon>Fungi</taxon>
        <taxon>Dikarya</taxon>
        <taxon>Ascomycota</taxon>
        <taxon>Pezizomycotina</taxon>
        <taxon>Lecanoromycetes</taxon>
        <taxon>OSLEUM clade</taxon>
        <taxon>Lecanoromycetidae</taxon>
        <taxon>Lecanorales</taxon>
        <taxon>Lecanorineae</taxon>
        <taxon>Cladoniaceae</taxon>
        <taxon>Cladonia</taxon>
    </lineage>
</organism>
<dbReference type="Gene3D" id="3.40.640.10">
    <property type="entry name" value="Type I PLP-dependent aspartate aminotransferase-like (Major domain)"/>
    <property type="match status" value="1"/>
</dbReference>
<proteinExistence type="predicted"/>
<dbReference type="Proteomes" id="UP001166286">
    <property type="component" value="Unassembled WGS sequence"/>
</dbReference>
<dbReference type="Gene3D" id="3.90.1150.10">
    <property type="entry name" value="Aspartate Aminotransferase, domain 1"/>
    <property type="match status" value="1"/>
</dbReference>
<comment type="caution">
    <text evidence="2">The sequence shown here is derived from an EMBL/GenBank/DDBJ whole genome shotgun (WGS) entry which is preliminary data.</text>
</comment>
<sequence>MNGTSKALVDLLKGWPNPALLPAAQIKSASSIALSKPEISIPGLLYGPDPGYEPLRQRIATWLTEFYQPLLPIAAERICVTGGASQNIACLLQVFSDPIYTRNVWMVSPTYFLAMRIFEDSGFHGRLRSVPEDEEGIDIEYLRKALRKSEEKASVEGNIRPTLKPVRPWSKIYKHFIYTVPTFSNPSSVTMSLQRRQQLVRLAREYDACIISDDVYDLLQWPADTMASQSSMEHAHLLRIVDVDRTLDGGTDREGADGFGNAVSNGSFSKIAGPGCRTGWAESTSKFAWGNSQVGSSRSGGAPSQLTSTFISNLLESGELQDHILHTLQPAYARRYRTVMATIDKHLIPLGVTLPQASRDVVGGYFIWLSLPAPLQAEEVAFFAKRDENLVIAPGPIFAVTGDEKPVDLVRNVRICFSWEEEGKLAEGIRRLGQVICRLQNVKCQPGKETARPNVNSSSVVDQYR</sequence>
<dbReference type="GO" id="GO:0030170">
    <property type="term" value="F:pyridoxal phosphate binding"/>
    <property type="evidence" value="ECO:0007669"/>
    <property type="project" value="InterPro"/>
</dbReference>
<dbReference type="CDD" id="cd00609">
    <property type="entry name" value="AAT_like"/>
    <property type="match status" value="1"/>
</dbReference>
<dbReference type="PANTHER" id="PTHR42858">
    <property type="entry name" value="AMINOTRANSFERASE"/>
    <property type="match status" value="1"/>
</dbReference>
<evidence type="ECO:0000313" key="2">
    <source>
        <dbReference type="EMBL" id="KAK0511862.1"/>
    </source>
</evidence>
<dbReference type="InterPro" id="IPR015422">
    <property type="entry name" value="PyrdxlP-dep_Trfase_small"/>
</dbReference>
<dbReference type="EMBL" id="JAFEKC020000012">
    <property type="protein sequence ID" value="KAK0511862.1"/>
    <property type="molecule type" value="Genomic_DNA"/>
</dbReference>
<dbReference type="PANTHER" id="PTHR42858:SF1">
    <property type="entry name" value="LD15494P"/>
    <property type="match status" value="1"/>
</dbReference>
<dbReference type="Pfam" id="PF00155">
    <property type="entry name" value="Aminotran_1_2"/>
    <property type="match status" value="1"/>
</dbReference>
<evidence type="ECO:0000313" key="3">
    <source>
        <dbReference type="Proteomes" id="UP001166286"/>
    </source>
</evidence>
<gene>
    <name evidence="2" type="ORF">JMJ35_005712</name>
</gene>
<accession>A0AA39QZ04</accession>
<evidence type="ECO:0000259" key="1">
    <source>
        <dbReference type="Pfam" id="PF00155"/>
    </source>
</evidence>